<evidence type="ECO:0000256" key="3">
    <source>
        <dbReference type="ARBA" id="ARBA00023027"/>
    </source>
</evidence>
<dbReference type="PIRSF" id="PIRSF500136">
    <property type="entry name" value="UDP_ManNAc_DH"/>
    <property type="match status" value="1"/>
</dbReference>
<accession>A0AAW9RI04</accession>
<evidence type="ECO:0000256" key="1">
    <source>
        <dbReference type="ARBA" id="ARBA00006601"/>
    </source>
</evidence>
<dbReference type="SUPFAM" id="SSF52413">
    <property type="entry name" value="UDP-glucose/GDP-mannose dehydrogenase C-terminal domain"/>
    <property type="match status" value="1"/>
</dbReference>
<dbReference type="GO" id="GO:0016616">
    <property type="term" value="F:oxidoreductase activity, acting on the CH-OH group of donors, NAD or NADP as acceptor"/>
    <property type="evidence" value="ECO:0007669"/>
    <property type="project" value="InterPro"/>
</dbReference>
<dbReference type="InterPro" id="IPR036220">
    <property type="entry name" value="UDP-Glc/GDP-Man_DH_C_sf"/>
</dbReference>
<sequence length="385" mass="42025">MGGLGRVGLPLGITLAQAGLRVCLLDRDADKAAAVNNLDMPFVEHGAEALMEQTMGSGNLWVSLDVAAVASSRYVVVTIGTSLDQGLKPDAQEFIEAICALIPFLNDEHIIIIRSTIATGVLRRLSEALADGGYDAHIAYCPERIAQGHSIRELRELPQIVAGLSETAISASEELFRQVSPSVIRVSVEEAELAKLFSNAWRYIEFAVSNQFYMMARECGADYDRIRHAMTEGYTRIKRLPSPGFAGGPCLFKDTIYLDALGCDGFPLGRSALAINEGMPGFLIDELRQRHDVGKVIIGILGMAFKADTDDTRHSLSYALLERLQSLGARVLCSDEYVDDEDFVALDELIDRCDIVIVGVPHHAYRGMEVPATVEVIDPWGITAR</sequence>
<keyword evidence="3" id="KW-0520">NAD</keyword>
<dbReference type="InterPro" id="IPR008927">
    <property type="entry name" value="6-PGluconate_DH-like_C_sf"/>
</dbReference>
<dbReference type="InterPro" id="IPR014027">
    <property type="entry name" value="UDP-Glc/GDP-Man_DH_C"/>
</dbReference>
<evidence type="ECO:0000256" key="4">
    <source>
        <dbReference type="PIRNR" id="PIRNR000124"/>
    </source>
</evidence>
<dbReference type="GO" id="GO:0016628">
    <property type="term" value="F:oxidoreductase activity, acting on the CH-CH group of donors, NAD or NADP as acceptor"/>
    <property type="evidence" value="ECO:0007669"/>
    <property type="project" value="InterPro"/>
</dbReference>
<organism evidence="6 7">
    <name type="scientific">Elongatibacter sediminis</name>
    <dbReference type="NCBI Taxonomy" id="3119006"/>
    <lineage>
        <taxon>Bacteria</taxon>
        <taxon>Pseudomonadati</taxon>
        <taxon>Pseudomonadota</taxon>
        <taxon>Gammaproteobacteria</taxon>
        <taxon>Chromatiales</taxon>
        <taxon>Wenzhouxiangellaceae</taxon>
        <taxon>Elongatibacter</taxon>
    </lineage>
</organism>
<dbReference type="InterPro" id="IPR028359">
    <property type="entry name" value="UDP_ManNAc/GlcNAc_DH"/>
</dbReference>
<dbReference type="AlphaFoldDB" id="A0AAW9RI04"/>
<dbReference type="GO" id="GO:0051287">
    <property type="term" value="F:NAD binding"/>
    <property type="evidence" value="ECO:0007669"/>
    <property type="project" value="InterPro"/>
</dbReference>
<proteinExistence type="inferred from homology"/>
<dbReference type="PANTHER" id="PTHR43491:SF2">
    <property type="entry name" value="UDP-N-ACETYL-D-MANNOSAMINE DEHYDROGENASE"/>
    <property type="match status" value="1"/>
</dbReference>
<dbReference type="Proteomes" id="UP001359886">
    <property type="component" value="Unassembled WGS sequence"/>
</dbReference>
<dbReference type="GO" id="GO:0000271">
    <property type="term" value="P:polysaccharide biosynthetic process"/>
    <property type="evidence" value="ECO:0007669"/>
    <property type="project" value="InterPro"/>
</dbReference>
<protein>
    <submittedName>
        <fullName evidence="6">Nucleotide sugar dehydrogenase</fullName>
    </submittedName>
</protein>
<evidence type="ECO:0000313" key="6">
    <source>
        <dbReference type="EMBL" id="MEJ8569416.1"/>
    </source>
</evidence>
<dbReference type="PIRSF" id="PIRSF000124">
    <property type="entry name" value="UDPglc_GDPman_dh"/>
    <property type="match status" value="1"/>
</dbReference>
<dbReference type="InterPro" id="IPR001732">
    <property type="entry name" value="UDP-Glc/GDP-Man_DH_N"/>
</dbReference>
<dbReference type="InterPro" id="IPR036291">
    <property type="entry name" value="NAD(P)-bd_dom_sf"/>
</dbReference>
<evidence type="ECO:0000259" key="5">
    <source>
        <dbReference type="SMART" id="SM00984"/>
    </source>
</evidence>
<dbReference type="Pfam" id="PF00984">
    <property type="entry name" value="UDPG_MGDP_dh"/>
    <property type="match status" value="1"/>
</dbReference>
<gene>
    <name evidence="6" type="ORF">V3330_17450</name>
</gene>
<dbReference type="SUPFAM" id="SSF48179">
    <property type="entry name" value="6-phosphogluconate dehydrogenase C-terminal domain-like"/>
    <property type="match status" value="1"/>
</dbReference>
<evidence type="ECO:0000256" key="2">
    <source>
        <dbReference type="ARBA" id="ARBA00023002"/>
    </source>
</evidence>
<dbReference type="NCBIfam" id="TIGR03026">
    <property type="entry name" value="NDP-sugDHase"/>
    <property type="match status" value="1"/>
</dbReference>
<dbReference type="InterPro" id="IPR014026">
    <property type="entry name" value="UDP-Glc/GDP-Man_DH_dimer"/>
</dbReference>
<dbReference type="SUPFAM" id="SSF51735">
    <property type="entry name" value="NAD(P)-binding Rossmann-fold domains"/>
    <property type="match status" value="1"/>
</dbReference>
<comment type="similarity">
    <text evidence="1 4">Belongs to the UDP-glucose/GDP-mannose dehydrogenase family.</text>
</comment>
<comment type="caution">
    <text evidence="6">The sequence shown here is derived from an EMBL/GenBank/DDBJ whole genome shotgun (WGS) entry which is preliminary data.</text>
</comment>
<dbReference type="InterPro" id="IPR017476">
    <property type="entry name" value="UDP-Glc/GDP-Man"/>
</dbReference>
<reference evidence="6 7" key="1">
    <citation type="submission" date="2024-02" db="EMBL/GenBank/DDBJ databases">
        <title>A novel Wenzhouxiangellaceae bacterium, isolated from coastal sediments.</title>
        <authorList>
            <person name="Du Z.-J."/>
            <person name="Ye Y.-Q."/>
            <person name="Zhang X.-Y."/>
        </authorList>
    </citation>
    <scope>NUCLEOTIDE SEQUENCE [LARGE SCALE GENOMIC DNA]</scope>
    <source>
        <strain evidence="6 7">CH-27</strain>
    </source>
</reference>
<dbReference type="EMBL" id="JAZHOG010000014">
    <property type="protein sequence ID" value="MEJ8569416.1"/>
    <property type="molecule type" value="Genomic_DNA"/>
</dbReference>
<evidence type="ECO:0000313" key="7">
    <source>
        <dbReference type="Proteomes" id="UP001359886"/>
    </source>
</evidence>
<dbReference type="Pfam" id="PF03720">
    <property type="entry name" value="UDPG_MGDP_dh_C"/>
    <property type="match status" value="1"/>
</dbReference>
<name>A0AAW9RI04_9GAMM</name>
<dbReference type="SMART" id="SM00984">
    <property type="entry name" value="UDPG_MGDP_dh_C"/>
    <property type="match status" value="1"/>
</dbReference>
<keyword evidence="7" id="KW-1185">Reference proteome</keyword>
<dbReference type="Gene3D" id="3.40.50.720">
    <property type="entry name" value="NAD(P)-binding Rossmann-like Domain"/>
    <property type="match status" value="2"/>
</dbReference>
<dbReference type="RefSeq" id="WP_354696741.1">
    <property type="nucleotide sequence ID" value="NZ_JAZHOG010000014.1"/>
</dbReference>
<feature type="domain" description="UDP-glucose/GDP-mannose dehydrogenase C-terminal" evidence="5">
    <location>
        <begin position="299"/>
        <end position="385"/>
    </location>
</feature>
<dbReference type="Pfam" id="PF03721">
    <property type="entry name" value="UDPG_MGDP_dh_N"/>
    <property type="match status" value="1"/>
</dbReference>
<keyword evidence="2" id="KW-0560">Oxidoreductase</keyword>
<dbReference type="PANTHER" id="PTHR43491">
    <property type="entry name" value="UDP-N-ACETYL-D-MANNOSAMINE DEHYDROGENASE"/>
    <property type="match status" value="1"/>
</dbReference>